<sequence>MKHLPLISSLFAFSLLCISLSYWGLQWLTPHSRSVALPVQSNALEPASGQWGSLFGLSQSQQPIASNYQLKGIILAKHAAHSLAIISANGKPGIPLAAGQDITPGVQLKEISETAIVIIDNGIPKRIELPQSKSSNGLIAISTPGDLSSTAVIAPPAFPPHTESAAHHVPAAPMVTPGFPVASLPAVMPGGANQ</sequence>
<keyword evidence="3" id="KW-1003">Cell membrane</keyword>
<keyword evidence="5" id="KW-0812">Transmembrane</keyword>
<evidence type="ECO:0000256" key="3">
    <source>
        <dbReference type="ARBA" id="ARBA00022475"/>
    </source>
</evidence>
<proteinExistence type="predicted"/>
<dbReference type="Pfam" id="PF11356">
    <property type="entry name" value="T2SSC"/>
    <property type="match status" value="1"/>
</dbReference>
<evidence type="ECO:0000256" key="2">
    <source>
        <dbReference type="ARBA" id="ARBA00022448"/>
    </source>
</evidence>
<dbReference type="GO" id="GO:0015031">
    <property type="term" value="P:protein transport"/>
    <property type="evidence" value="ECO:0007669"/>
    <property type="project" value="UniProtKB-KW"/>
</dbReference>
<evidence type="ECO:0000313" key="11">
    <source>
        <dbReference type="Proteomes" id="UP000588051"/>
    </source>
</evidence>
<feature type="domain" description="Type II secretion system protein GspC N-terminal" evidence="9">
    <location>
        <begin position="66"/>
        <end position="125"/>
    </location>
</feature>
<dbReference type="RefSeq" id="WP_176803741.1">
    <property type="nucleotide sequence ID" value="NZ_JABXYJ010000005.1"/>
</dbReference>
<evidence type="ECO:0000313" key="10">
    <source>
        <dbReference type="EMBL" id="NVO78214.1"/>
    </source>
</evidence>
<accession>A0A850QP94</accession>
<evidence type="ECO:0000256" key="1">
    <source>
        <dbReference type="ARBA" id="ARBA00004533"/>
    </source>
</evidence>
<dbReference type="AlphaFoldDB" id="A0A850QP94"/>
<evidence type="ECO:0000256" key="7">
    <source>
        <dbReference type="ARBA" id="ARBA00022989"/>
    </source>
</evidence>
<gene>
    <name evidence="10" type="ORF">HV832_10255</name>
</gene>
<keyword evidence="6" id="KW-0653">Protein transport</keyword>
<protein>
    <recommendedName>
        <fullName evidence="9">Type II secretion system protein GspC N-terminal domain-containing protein</fullName>
    </recommendedName>
</protein>
<comment type="caution">
    <text evidence="10">The sequence shown here is derived from an EMBL/GenBank/DDBJ whole genome shotgun (WGS) entry which is preliminary data.</text>
</comment>
<keyword evidence="2" id="KW-0813">Transport</keyword>
<keyword evidence="4" id="KW-0997">Cell inner membrane</keyword>
<dbReference type="EMBL" id="JABXYJ010000005">
    <property type="protein sequence ID" value="NVO78214.1"/>
    <property type="molecule type" value="Genomic_DNA"/>
</dbReference>
<organism evidence="10 11">
    <name type="scientific">Undibacterium oligocarboniphilum</name>
    <dbReference type="NCBI Taxonomy" id="666702"/>
    <lineage>
        <taxon>Bacteria</taxon>
        <taxon>Pseudomonadati</taxon>
        <taxon>Pseudomonadota</taxon>
        <taxon>Betaproteobacteria</taxon>
        <taxon>Burkholderiales</taxon>
        <taxon>Oxalobacteraceae</taxon>
        <taxon>Undibacterium</taxon>
    </lineage>
</organism>
<keyword evidence="11" id="KW-1185">Reference proteome</keyword>
<evidence type="ECO:0000256" key="5">
    <source>
        <dbReference type="ARBA" id="ARBA00022692"/>
    </source>
</evidence>
<keyword evidence="8" id="KW-0472">Membrane</keyword>
<evidence type="ECO:0000259" key="9">
    <source>
        <dbReference type="Pfam" id="PF11356"/>
    </source>
</evidence>
<dbReference type="Proteomes" id="UP000588051">
    <property type="component" value="Unassembled WGS sequence"/>
</dbReference>
<comment type="subcellular location">
    <subcellularLocation>
        <location evidence="1">Cell inner membrane</location>
    </subcellularLocation>
</comment>
<evidence type="ECO:0000256" key="4">
    <source>
        <dbReference type="ARBA" id="ARBA00022519"/>
    </source>
</evidence>
<evidence type="ECO:0000256" key="6">
    <source>
        <dbReference type="ARBA" id="ARBA00022927"/>
    </source>
</evidence>
<name>A0A850QP94_9BURK</name>
<dbReference type="GO" id="GO:0005886">
    <property type="term" value="C:plasma membrane"/>
    <property type="evidence" value="ECO:0007669"/>
    <property type="project" value="UniProtKB-SubCell"/>
</dbReference>
<dbReference type="Gene3D" id="2.30.30.830">
    <property type="match status" value="1"/>
</dbReference>
<reference evidence="10 11" key="1">
    <citation type="submission" date="2020-06" db="EMBL/GenBank/DDBJ databases">
        <authorList>
            <person name="Qiu C."/>
            <person name="Liu Z."/>
        </authorList>
    </citation>
    <scope>NUCLEOTIDE SEQUENCE [LARGE SCALE GENOMIC DNA]</scope>
    <source>
        <strain evidence="10 11">EM 1</strain>
    </source>
</reference>
<evidence type="ECO:0000256" key="8">
    <source>
        <dbReference type="ARBA" id="ARBA00023136"/>
    </source>
</evidence>
<dbReference type="InterPro" id="IPR024961">
    <property type="entry name" value="T2SS_GspC_N"/>
</dbReference>
<keyword evidence="7" id="KW-1133">Transmembrane helix</keyword>